<evidence type="ECO:0000259" key="9">
    <source>
        <dbReference type="PROSITE" id="PS50002"/>
    </source>
</evidence>
<dbReference type="Gene3D" id="2.30.30.40">
    <property type="entry name" value="SH3 Domains"/>
    <property type="match status" value="1"/>
</dbReference>
<dbReference type="InterPro" id="IPR036028">
    <property type="entry name" value="SH3-like_dom_sf"/>
</dbReference>
<dbReference type="InterPro" id="IPR017441">
    <property type="entry name" value="Protein_kinase_ATP_BS"/>
</dbReference>
<evidence type="ECO:0000313" key="11">
    <source>
        <dbReference type="EMBL" id="ACO14604.1"/>
    </source>
</evidence>
<feature type="domain" description="Protein kinase" evidence="10">
    <location>
        <begin position="102"/>
        <end position="241"/>
    </location>
</feature>
<evidence type="ECO:0000259" key="10">
    <source>
        <dbReference type="PROSITE" id="PS50011"/>
    </source>
</evidence>
<dbReference type="AlphaFoldDB" id="C1C001"/>
<reference evidence="11" key="1">
    <citation type="submission" date="2009-03" db="EMBL/GenBank/DDBJ databases">
        <title>Caligus clemensi ESTs and full-length cDNAs.</title>
        <authorList>
            <person name="Yasuike M."/>
            <person name="von Schalburg K."/>
            <person name="Cooper G."/>
            <person name="Leong J."/>
            <person name="Jones S.R.M."/>
            <person name="Koop B.F."/>
        </authorList>
    </citation>
    <scope>NUCLEOTIDE SEQUENCE</scope>
    <source>
        <tissue evidence="11">Whole</tissue>
    </source>
</reference>
<dbReference type="InterPro" id="IPR000719">
    <property type="entry name" value="Prot_kinase_dom"/>
</dbReference>
<dbReference type="FunFam" id="2.30.30.40:FF:000072">
    <property type="entry name" value="Unconventional Myosin IB"/>
    <property type="match status" value="1"/>
</dbReference>
<feature type="domain" description="SH3" evidence="9">
    <location>
        <begin position="14"/>
        <end position="78"/>
    </location>
</feature>
<keyword evidence="8" id="KW-0067">ATP-binding</keyword>
<dbReference type="InterPro" id="IPR011009">
    <property type="entry name" value="Kinase-like_dom_sf"/>
</dbReference>
<evidence type="ECO:0000256" key="1">
    <source>
        <dbReference type="ARBA" id="ARBA00001946"/>
    </source>
</evidence>
<dbReference type="Gene3D" id="1.10.510.10">
    <property type="entry name" value="Transferase(Phosphotransferase) domain 1"/>
    <property type="match status" value="1"/>
</dbReference>
<dbReference type="SMART" id="SM00326">
    <property type="entry name" value="SH3"/>
    <property type="match status" value="1"/>
</dbReference>
<dbReference type="InterPro" id="IPR051681">
    <property type="entry name" value="Ser/Thr_Kinases-Pseudokinases"/>
</dbReference>
<dbReference type="PROSITE" id="PS50011">
    <property type="entry name" value="PROTEIN_KINASE_DOM"/>
    <property type="match status" value="1"/>
</dbReference>
<dbReference type="SUPFAM" id="SSF50044">
    <property type="entry name" value="SH3-domain"/>
    <property type="match status" value="1"/>
</dbReference>
<protein>
    <recommendedName>
        <fullName evidence="3">mitogen-activated protein kinase kinase kinase</fullName>
        <ecNumber evidence="3">2.7.11.25</ecNumber>
    </recommendedName>
</protein>
<dbReference type="Pfam" id="PF00018">
    <property type="entry name" value="SH3_1"/>
    <property type="match status" value="1"/>
</dbReference>
<dbReference type="PANTHER" id="PTHR44329:SF293">
    <property type="entry name" value="MITOGEN-ACTIVATED PROTEIN KINASE KINASE KINASE"/>
    <property type="match status" value="1"/>
</dbReference>
<evidence type="ECO:0000256" key="5">
    <source>
        <dbReference type="ARBA" id="ARBA00047559"/>
    </source>
</evidence>
<dbReference type="GO" id="GO:0004706">
    <property type="term" value="F:JUN kinase kinase kinase activity"/>
    <property type="evidence" value="ECO:0007669"/>
    <property type="project" value="TreeGrafter"/>
</dbReference>
<evidence type="ECO:0000256" key="3">
    <source>
        <dbReference type="ARBA" id="ARBA00012406"/>
    </source>
</evidence>
<dbReference type="InterPro" id="IPR001452">
    <property type="entry name" value="SH3_domain"/>
</dbReference>
<evidence type="ECO:0000256" key="8">
    <source>
        <dbReference type="PROSITE-ProRule" id="PRU10141"/>
    </source>
</evidence>
<dbReference type="FunFam" id="3.30.200.20:FF:000085">
    <property type="entry name" value="Mitogen-activated protein kinase kinase kinase"/>
    <property type="match status" value="1"/>
</dbReference>
<dbReference type="EMBL" id="BT080180">
    <property type="protein sequence ID" value="ACO14604.1"/>
    <property type="molecule type" value="mRNA"/>
</dbReference>
<dbReference type="PROSITE" id="PS00107">
    <property type="entry name" value="PROTEIN_KINASE_ATP"/>
    <property type="match status" value="1"/>
</dbReference>
<organism evidence="11">
    <name type="scientific">Caligus clemensi</name>
    <name type="common">Sea louse</name>
    <dbReference type="NCBI Taxonomy" id="344056"/>
    <lineage>
        <taxon>Eukaryota</taxon>
        <taxon>Metazoa</taxon>
        <taxon>Ecdysozoa</taxon>
        <taxon>Arthropoda</taxon>
        <taxon>Crustacea</taxon>
        <taxon>Multicrustacea</taxon>
        <taxon>Hexanauplia</taxon>
        <taxon>Copepoda</taxon>
        <taxon>Siphonostomatoida</taxon>
        <taxon>Caligidae</taxon>
        <taxon>Caligus</taxon>
    </lineage>
</organism>
<dbReference type="PANTHER" id="PTHR44329">
    <property type="entry name" value="SERINE/THREONINE-PROTEIN KINASE TNNI3K-RELATED"/>
    <property type="match status" value="1"/>
</dbReference>
<evidence type="ECO:0000256" key="7">
    <source>
        <dbReference type="PROSITE-ProRule" id="PRU00192"/>
    </source>
</evidence>
<comment type="cofactor">
    <cofactor evidence="1">
        <name>Mg(2+)</name>
        <dbReference type="ChEBI" id="CHEBI:18420"/>
    </cofactor>
</comment>
<dbReference type="GO" id="GO:0005524">
    <property type="term" value="F:ATP binding"/>
    <property type="evidence" value="ECO:0007669"/>
    <property type="project" value="UniProtKB-UniRule"/>
</dbReference>
<evidence type="ECO:0000256" key="2">
    <source>
        <dbReference type="ARBA" id="ARBA00006529"/>
    </source>
</evidence>
<keyword evidence="4 7" id="KW-0728">SH3 domain</keyword>
<keyword evidence="11" id="KW-0418">Kinase</keyword>
<keyword evidence="8" id="KW-0547">Nucleotide-binding</keyword>
<dbReference type="InterPro" id="IPR001245">
    <property type="entry name" value="Ser-Thr/Tyr_kinase_cat_dom"/>
</dbReference>
<evidence type="ECO:0000256" key="4">
    <source>
        <dbReference type="ARBA" id="ARBA00022443"/>
    </source>
</evidence>
<feature type="binding site" evidence="8">
    <location>
        <position position="129"/>
    </location>
    <ligand>
        <name>ATP</name>
        <dbReference type="ChEBI" id="CHEBI:30616"/>
    </ligand>
</feature>
<comment type="catalytic activity">
    <reaction evidence="6">
        <text>L-seryl-[protein] + ATP = O-phospho-L-seryl-[protein] + ADP + H(+)</text>
        <dbReference type="Rhea" id="RHEA:17989"/>
        <dbReference type="Rhea" id="RHEA-COMP:9863"/>
        <dbReference type="Rhea" id="RHEA-COMP:11604"/>
        <dbReference type="ChEBI" id="CHEBI:15378"/>
        <dbReference type="ChEBI" id="CHEBI:29999"/>
        <dbReference type="ChEBI" id="CHEBI:30616"/>
        <dbReference type="ChEBI" id="CHEBI:83421"/>
        <dbReference type="ChEBI" id="CHEBI:456216"/>
        <dbReference type="EC" id="2.7.11.25"/>
    </reaction>
</comment>
<sequence length="241" mass="26837">MDENGVYRISPSSVSGCVWTAIYDYSAQGEDELSLSKGDAIEVLSQDKKISGDDGWWTGKCRGKVGVFPCNFVSPVDHEDFSHLKKEELLRFCPPHISFSELSLEEVIGAGGFGKVYRGFYRGTEVAVKAARRDAEEDVSLTKERVLQEGRLFWLLKHKNIVDLCGICLDEPNLCLIMEYARGGPLNRILSGRKIRPDVLIDWSIQMARGMLYLHKGAPISLAHRDLKSASGTINIKADNT</sequence>
<dbReference type="SUPFAM" id="SSF56112">
    <property type="entry name" value="Protein kinase-like (PK-like)"/>
    <property type="match status" value="1"/>
</dbReference>
<accession>C1C001</accession>
<dbReference type="EC" id="2.7.11.25" evidence="3"/>
<dbReference type="Pfam" id="PF07714">
    <property type="entry name" value="PK_Tyr_Ser-Thr"/>
    <property type="match status" value="1"/>
</dbReference>
<name>C1C001_CALCM</name>
<proteinExistence type="evidence at transcript level"/>
<evidence type="ECO:0000256" key="6">
    <source>
        <dbReference type="ARBA" id="ARBA00048329"/>
    </source>
</evidence>
<gene>
    <name evidence="11" type="primary">M3K9</name>
</gene>
<comment type="similarity">
    <text evidence="2">Belongs to the protein kinase superfamily. STE Ser/Thr protein kinase family. MAP kinase kinase kinase subfamily.</text>
</comment>
<dbReference type="Gene3D" id="3.30.200.20">
    <property type="entry name" value="Phosphorylase Kinase, domain 1"/>
    <property type="match status" value="1"/>
</dbReference>
<comment type="catalytic activity">
    <reaction evidence="5">
        <text>L-threonyl-[protein] + ATP = O-phospho-L-threonyl-[protein] + ADP + H(+)</text>
        <dbReference type="Rhea" id="RHEA:46608"/>
        <dbReference type="Rhea" id="RHEA-COMP:11060"/>
        <dbReference type="Rhea" id="RHEA-COMP:11605"/>
        <dbReference type="ChEBI" id="CHEBI:15378"/>
        <dbReference type="ChEBI" id="CHEBI:30013"/>
        <dbReference type="ChEBI" id="CHEBI:30616"/>
        <dbReference type="ChEBI" id="CHEBI:61977"/>
        <dbReference type="ChEBI" id="CHEBI:456216"/>
        <dbReference type="EC" id="2.7.11.25"/>
    </reaction>
</comment>
<keyword evidence="11" id="KW-0808">Transferase</keyword>
<dbReference type="PROSITE" id="PS50002">
    <property type="entry name" value="SH3"/>
    <property type="match status" value="1"/>
</dbReference>
<dbReference type="GO" id="GO:0016192">
    <property type="term" value="P:vesicle-mediated transport"/>
    <property type="evidence" value="ECO:0007669"/>
    <property type="project" value="UniProtKB-ARBA"/>
</dbReference>
<dbReference type="PRINTS" id="PR00452">
    <property type="entry name" value="SH3DOMAIN"/>
</dbReference>